<evidence type="ECO:0000256" key="2">
    <source>
        <dbReference type="ARBA" id="ARBA00022723"/>
    </source>
</evidence>
<dbReference type="PANTHER" id="PTHR16515">
    <property type="entry name" value="PR DOMAIN ZINC FINGER PROTEIN"/>
    <property type="match status" value="1"/>
</dbReference>
<comment type="caution">
    <text evidence="10">The sequence shown here is derived from an EMBL/GenBank/DDBJ whole genome shotgun (WGS) entry which is preliminary data.</text>
</comment>
<dbReference type="Proteomes" id="UP001492380">
    <property type="component" value="Unassembled WGS sequence"/>
</dbReference>
<name>A0ABR1YW00_9PEZI</name>
<feature type="region of interest" description="Disordered" evidence="8">
    <location>
        <begin position="216"/>
        <end position="317"/>
    </location>
</feature>
<dbReference type="SUPFAM" id="SSF57667">
    <property type="entry name" value="beta-beta-alpha zinc fingers"/>
    <property type="match status" value="1"/>
</dbReference>
<organism evidence="10 11">
    <name type="scientific">Phyllosticta capitalensis</name>
    <dbReference type="NCBI Taxonomy" id="121624"/>
    <lineage>
        <taxon>Eukaryota</taxon>
        <taxon>Fungi</taxon>
        <taxon>Dikarya</taxon>
        <taxon>Ascomycota</taxon>
        <taxon>Pezizomycotina</taxon>
        <taxon>Dothideomycetes</taxon>
        <taxon>Dothideomycetes incertae sedis</taxon>
        <taxon>Botryosphaeriales</taxon>
        <taxon>Phyllostictaceae</taxon>
        <taxon>Phyllosticta</taxon>
    </lineage>
</organism>
<evidence type="ECO:0000259" key="9">
    <source>
        <dbReference type="PROSITE" id="PS50157"/>
    </source>
</evidence>
<proteinExistence type="predicted"/>
<dbReference type="InterPro" id="IPR050331">
    <property type="entry name" value="Zinc_finger"/>
</dbReference>
<dbReference type="PANTHER" id="PTHR16515:SF66">
    <property type="entry name" value="C2H2-TYPE DOMAIN-CONTAINING PROTEIN"/>
    <property type="match status" value="1"/>
</dbReference>
<keyword evidence="4 7" id="KW-0863">Zinc-finger</keyword>
<sequence length="340" mass="37084">MDGKDSVGRRISLLNDESAPVAAAHSRSHSNSHSFSHSHHSSLSHARLPSLEPAAFRSRTSSYASSPCLSPQTPQLLRSDSTDSAAMTNTPSPVTPTYSYDDAGHSPRHQPGSLPYFSLSQQMAAHYGPPKGQMPFIPPPNSYGQHVFVRPPGIERQPMPPTNPKTKKNQYPCPLAKQFACNDYFTTSGHAARHAKKHTGKKDAICPDCKKAFTRKDNMEQHRRTHQNGRNARSAGPKDADDARKKMKPTATRPKPSPIQSSQPPTTSPSLVDPSLPVSPASSYSVAPSDSYLVSPYADTMPSYPEPERYQLNPSVGSDDAHRLHALAFLASGEKRKFEA</sequence>
<protein>
    <recommendedName>
        <fullName evidence="9">C2H2-type domain-containing protein</fullName>
    </recommendedName>
</protein>
<feature type="domain" description="C2H2-type" evidence="9">
    <location>
        <begin position="204"/>
        <end position="231"/>
    </location>
</feature>
<evidence type="ECO:0000256" key="3">
    <source>
        <dbReference type="ARBA" id="ARBA00022737"/>
    </source>
</evidence>
<keyword evidence="11" id="KW-1185">Reference proteome</keyword>
<dbReference type="EMBL" id="JBBWRZ010000003">
    <property type="protein sequence ID" value="KAK8239942.1"/>
    <property type="molecule type" value="Genomic_DNA"/>
</dbReference>
<evidence type="ECO:0000256" key="1">
    <source>
        <dbReference type="ARBA" id="ARBA00004123"/>
    </source>
</evidence>
<dbReference type="PROSITE" id="PS00028">
    <property type="entry name" value="ZINC_FINGER_C2H2_1"/>
    <property type="match status" value="1"/>
</dbReference>
<dbReference type="Gene3D" id="3.30.160.60">
    <property type="entry name" value="Classic Zinc Finger"/>
    <property type="match status" value="1"/>
</dbReference>
<keyword evidence="6" id="KW-0539">Nucleus</keyword>
<accession>A0ABR1YW00</accession>
<evidence type="ECO:0000256" key="6">
    <source>
        <dbReference type="ARBA" id="ARBA00023242"/>
    </source>
</evidence>
<dbReference type="InterPro" id="IPR013087">
    <property type="entry name" value="Znf_C2H2_type"/>
</dbReference>
<evidence type="ECO:0000256" key="8">
    <source>
        <dbReference type="SAM" id="MobiDB-lite"/>
    </source>
</evidence>
<feature type="compositionally biased region" description="Basic residues" evidence="8">
    <location>
        <begin position="26"/>
        <end position="42"/>
    </location>
</feature>
<feature type="compositionally biased region" description="Low complexity" evidence="8">
    <location>
        <begin position="258"/>
        <end position="293"/>
    </location>
</feature>
<keyword evidence="5" id="KW-0862">Zinc</keyword>
<evidence type="ECO:0000256" key="7">
    <source>
        <dbReference type="PROSITE-ProRule" id="PRU00042"/>
    </source>
</evidence>
<dbReference type="PROSITE" id="PS50157">
    <property type="entry name" value="ZINC_FINGER_C2H2_2"/>
    <property type="match status" value="2"/>
</dbReference>
<feature type="region of interest" description="Disordered" evidence="8">
    <location>
        <begin position="1"/>
        <end position="114"/>
    </location>
</feature>
<evidence type="ECO:0000313" key="10">
    <source>
        <dbReference type="EMBL" id="KAK8239942.1"/>
    </source>
</evidence>
<evidence type="ECO:0000256" key="4">
    <source>
        <dbReference type="ARBA" id="ARBA00022771"/>
    </source>
</evidence>
<keyword evidence="2" id="KW-0479">Metal-binding</keyword>
<dbReference type="Pfam" id="PF00096">
    <property type="entry name" value="zf-C2H2"/>
    <property type="match status" value="1"/>
</dbReference>
<evidence type="ECO:0000256" key="5">
    <source>
        <dbReference type="ARBA" id="ARBA00022833"/>
    </source>
</evidence>
<comment type="subcellular location">
    <subcellularLocation>
        <location evidence="1">Nucleus</location>
    </subcellularLocation>
</comment>
<dbReference type="InterPro" id="IPR036236">
    <property type="entry name" value="Znf_C2H2_sf"/>
</dbReference>
<dbReference type="SMART" id="SM00355">
    <property type="entry name" value="ZnF_C2H2"/>
    <property type="match status" value="2"/>
</dbReference>
<evidence type="ECO:0000313" key="11">
    <source>
        <dbReference type="Proteomes" id="UP001492380"/>
    </source>
</evidence>
<keyword evidence="3" id="KW-0677">Repeat</keyword>
<reference evidence="10 11" key="1">
    <citation type="submission" date="2024-04" db="EMBL/GenBank/DDBJ databases">
        <title>Phyllosticta paracitricarpa is synonymous to the EU quarantine fungus P. citricarpa based on phylogenomic analyses.</title>
        <authorList>
            <consortium name="Lawrence Berkeley National Laboratory"/>
            <person name="Van Ingen-Buijs V.A."/>
            <person name="Van Westerhoven A.C."/>
            <person name="Haridas S."/>
            <person name="Skiadas P."/>
            <person name="Martin F."/>
            <person name="Groenewald J.Z."/>
            <person name="Crous P.W."/>
            <person name="Seidl M.F."/>
        </authorList>
    </citation>
    <scope>NUCLEOTIDE SEQUENCE [LARGE SCALE GENOMIC DNA]</scope>
    <source>
        <strain evidence="10 11">CBS 123374</strain>
    </source>
</reference>
<feature type="domain" description="C2H2-type" evidence="9">
    <location>
        <begin position="171"/>
        <end position="203"/>
    </location>
</feature>
<feature type="compositionally biased region" description="Polar residues" evidence="8">
    <location>
        <begin position="58"/>
        <end position="98"/>
    </location>
</feature>
<gene>
    <name evidence="10" type="ORF">HDK90DRAFT_168057</name>
</gene>